<protein>
    <submittedName>
        <fullName evidence="1">Uncharacterized protein</fullName>
    </submittedName>
</protein>
<proteinExistence type="predicted"/>
<reference evidence="1 2" key="1">
    <citation type="submission" date="2016-06" db="EMBL/GenBank/DDBJ databases">
        <title>Complete genome sequence of Streptomyces griseochromogenes ATCC 14511, the Blasticidin S producer.</title>
        <authorList>
            <person name="Wu L."/>
        </authorList>
    </citation>
    <scope>NUCLEOTIDE SEQUENCE [LARGE SCALE GENOMIC DNA]</scope>
    <source>
        <strain evidence="1 2">ATCC 14511</strain>
    </source>
</reference>
<dbReference type="Proteomes" id="UP000092659">
    <property type="component" value="Chromosome"/>
</dbReference>
<dbReference type="KEGG" id="sgs:AVL59_24120"/>
<dbReference type="AlphaFoldDB" id="A0A1B1B077"/>
<sequence>MLPEALAVLATAGGTAVVQAAGTDAWEGFRRRVAVWFGRGDAERESGELTRLDQTASALDAGDGVSAERMRIRQEALWQARFESLLEGLAQDERDRAAAELQSLLDAHRSSGTVVGDGGLAVGGDLNVSADNHSVAAGVVNGGVHLSPPPPPVSSQG</sequence>
<gene>
    <name evidence="1" type="ORF">AVL59_24120</name>
</gene>
<name>A0A1B1B077_9ACTN</name>
<dbReference type="EMBL" id="CP016279">
    <property type="protein sequence ID" value="ANP52226.1"/>
    <property type="molecule type" value="Genomic_DNA"/>
</dbReference>
<evidence type="ECO:0000313" key="1">
    <source>
        <dbReference type="EMBL" id="ANP52226.1"/>
    </source>
</evidence>
<accession>A0A1B1B077</accession>
<dbReference type="OrthoDB" id="3544267at2"/>
<organism evidence="1 2">
    <name type="scientific">Streptomyces griseochromogenes</name>
    <dbReference type="NCBI Taxonomy" id="68214"/>
    <lineage>
        <taxon>Bacteria</taxon>
        <taxon>Bacillati</taxon>
        <taxon>Actinomycetota</taxon>
        <taxon>Actinomycetes</taxon>
        <taxon>Kitasatosporales</taxon>
        <taxon>Streptomycetaceae</taxon>
        <taxon>Streptomyces</taxon>
    </lineage>
</organism>
<evidence type="ECO:0000313" key="2">
    <source>
        <dbReference type="Proteomes" id="UP000092659"/>
    </source>
</evidence>